<evidence type="ECO:0000313" key="1">
    <source>
        <dbReference type="EMBL" id="MYM22879.1"/>
    </source>
</evidence>
<name>A0A6L8K5U1_9BURK</name>
<organism evidence="1 2">
    <name type="scientific">Duganella flavida</name>
    <dbReference type="NCBI Taxonomy" id="2692175"/>
    <lineage>
        <taxon>Bacteria</taxon>
        <taxon>Pseudomonadati</taxon>
        <taxon>Pseudomonadota</taxon>
        <taxon>Betaproteobacteria</taxon>
        <taxon>Burkholderiales</taxon>
        <taxon>Oxalobacteraceae</taxon>
        <taxon>Telluria group</taxon>
        <taxon>Duganella</taxon>
    </lineage>
</organism>
<keyword evidence="2" id="KW-1185">Reference proteome</keyword>
<evidence type="ECO:0000313" key="2">
    <source>
        <dbReference type="Proteomes" id="UP000479335"/>
    </source>
</evidence>
<dbReference type="AlphaFoldDB" id="A0A6L8K5U1"/>
<protein>
    <recommendedName>
        <fullName evidence="3">PIN domain-containing protein</fullName>
    </recommendedName>
</protein>
<gene>
    <name evidence="1" type="ORF">GTP46_09500</name>
</gene>
<evidence type="ECO:0008006" key="3">
    <source>
        <dbReference type="Google" id="ProtNLM"/>
    </source>
</evidence>
<reference evidence="1 2" key="1">
    <citation type="submission" date="2019-12" db="EMBL/GenBank/DDBJ databases">
        <title>Novel species isolated from a subtropical stream in China.</title>
        <authorList>
            <person name="Lu H."/>
        </authorList>
    </citation>
    <scope>NUCLEOTIDE SEQUENCE [LARGE SCALE GENOMIC DNA]</scope>
    <source>
        <strain evidence="1 2">FT135W</strain>
    </source>
</reference>
<proteinExistence type="predicted"/>
<sequence length="217" mass="22676">MSGALIDTDILLKTASYQLLKQLLLTAPFGIESPAMIGAAQFVVTGKLKRKLKGDLEVAAKAHFLEAIQSIAAVEPTPSELQLAAKLESAALTLGVDLDIGESQLCALMYTRGIGLMMTGDKRAIKAISTLNHEDPCAYVHGKVACLEQLILWMIDHAGIGAVQAPVCAVPAVDTSLTMALGCNSGGSSEPSCREGLASYINNIKASAPDVLVPYPG</sequence>
<comment type="caution">
    <text evidence="1">The sequence shown here is derived from an EMBL/GenBank/DDBJ whole genome shotgun (WGS) entry which is preliminary data.</text>
</comment>
<dbReference type="RefSeq" id="WP_161006391.1">
    <property type="nucleotide sequence ID" value="NZ_WWCN01000005.1"/>
</dbReference>
<accession>A0A6L8K5U1</accession>
<dbReference type="Proteomes" id="UP000479335">
    <property type="component" value="Unassembled WGS sequence"/>
</dbReference>
<dbReference type="EMBL" id="WWCN01000005">
    <property type="protein sequence ID" value="MYM22879.1"/>
    <property type="molecule type" value="Genomic_DNA"/>
</dbReference>